<evidence type="ECO:0000313" key="1">
    <source>
        <dbReference type="EMBL" id="RPA77725.1"/>
    </source>
</evidence>
<evidence type="ECO:0000313" key="2">
    <source>
        <dbReference type="Proteomes" id="UP000275078"/>
    </source>
</evidence>
<dbReference type="AlphaFoldDB" id="A0A3N4HVA6"/>
<dbReference type="Proteomes" id="UP000275078">
    <property type="component" value="Unassembled WGS sequence"/>
</dbReference>
<keyword evidence="2" id="KW-1185">Reference proteome</keyword>
<gene>
    <name evidence="1" type="ORF">BJ508DRAFT_364246</name>
</gene>
<protein>
    <submittedName>
        <fullName evidence="1">Uncharacterized protein</fullName>
    </submittedName>
</protein>
<organism evidence="1 2">
    <name type="scientific">Ascobolus immersus RN42</name>
    <dbReference type="NCBI Taxonomy" id="1160509"/>
    <lineage>
        <taxon>Eukaryota</taxon>
        <taxon>Fungi</taxon>
        <taxon>Dikarya</taxon>
        <taxon>Ascomycota</taxon>
        <taxon>Pezizomycotina</taxon>
        <taxon>Pezizomycetes</taxon>
        <taxon>Pezizales</taxon>
        <taxon>Ascobolaceae</taxon>
        <taxon>Ascobolus</taxon>
    </lineage>
</organism>
<name>A0A3N4HVA6_ASCIM</name>
<accession>A0A3N4HVA6</accession>
<reference evidence="1 2" key="1">
    <citation type="journal article" date="2018" name="Nat. Ecol. Evol.">
        <title>Pezizomycetes genomes reveal the molecular basis of ectomycorrhizal truffle lifestyle.</title>
        <authorList>
            <person name="Murat C."/>
            <person name="Payen T."/>
            <person name="Noel B."/>
            <person name="Kuo A."/>
            <person name="Morin E."/>
            <person name="Chen J."/>
            <person name="Kohler A."/>
            <person name="Krizsan K."/>
            <person name="Balestrini R."/>
            <person name="Da Silva C."/>
            <person name="Montanini B."/>
            <person name="Hainaut M."/>
            <person name="Levati E."/>
            <person name="Barry K.W."/>
            <person name="Belfiori B."/>
            <person name="Cichocki N."/>
            <person name="Clum A."/>
            <person name="Dockter R.B."/>
            <person name="Fauchery L."/>
            <person name="Guy J."/>
            <person name="Iotti M."/>
            <person name="Le Tacon F."/>
            <person name="Lindquist E.A."/>
            <person name="Lipzen A."/>
            <person name="Malagnac F."/>
            <person name="Mello A."/>
            <person name="Molinier V."/>
            <person name="Miyauchi S."/>
            <person name="Poulain J."/>
            <person name="Riccioni C."/>
            <person name="Rubini A."/>
            <person name="Sitrit Y."/>
            <person name="Splivallo R."/>
            <person name="Traeger S."/>
            <person name="Wang M."/>
            <person name="Zifcakova L."/>
            <person name="Wipf D."/>
            <person name="Zambonelli A."/>
            <person name="Paolocci F."/>
            <person name="Nowrousian M."/>
            <person name="Ottonello S."/>
            <person name="Baldrian P."/>
            <person name="Spatafora J.W."/>
            <person name="Henrissat B."/>
            <person name="Nagy L.G."/>
            <person name="Aury J.M."/>
            <person name="Wincker P."/>
            <person name="Grigoriev I.V."/>
            <person name="Bonfante P."/>
            <person name="Martin F.M."/>
        </authorList>
    </citation>
    <scope>NUCLEOTIDE SEQUENCE [LARGE SCALE GENOMIC DNA]</scope>
    <source>
        <strain evidence="1 2">RN42</strain>
    </source>
</reference>
<dbReference type="EMBL" id="ML119721">
    <property type="protein sequence ID" value="RPA77725.1"/>
    <property type="molecule type" value="Genomic_DNA"/>
</dbReference>
<proteinExistence type="predicted"/>
<sequence>MRIYTWEEGNLEFWLYVSLVTRLSGLYEEQDQITWNLMGTLGYLAKLIRKKLLAGSHARIRRNILIASEQRYEADANWRIRMDCLYQAAQATQKHQMLEMTVNLLKGRVHIGEKLRWRWAKLILSKAYPELFLRFVKQGGFLLHTVERRGRSSLVSLTLLHLRYCRPARLLVNDENAARKYRCRTLTGIEERREDLSWMIRWLLRHQGPPPFGSLSSDSLHGIIRTLFSPEGGLQQLLDQGYNRIVTHLLLLFTEVLNAADVRGLRKPPDSATQLISPDNVIPAGRLHVRKYHNPLAFLLCNWSELKDPTGNFSREALVRILLEKTYDPTFLLQENVNLWVYQRQNSASDADMKYWMNQITLNSKMALLFLSGKLSPRTVESDVNGRVAVAKILMQNGASVDEPVGIYTHIRDDTVARWLLRNGYNDVLEALVGSNSTGEWGEPEEFFAMEASREKRSLLDEKVEGGIEILQECGFKLGFSERWEFEFADDLDDEGYEPLELGFELSGW</sequence>